<feature type="domain" description="Sigma 54 modulation/S30EA ribosomal protein C-terminal" evidence="3">
    <location>
        <begin position="135"/>
        <end position="187"/>
    </location>
</feature>
<dbReference type="Gene3D" id="3.30.505.50">
    <property type="entry name" value="Sigma 54 modulation/S30EA ribosomal protein, C-terminal domain"/>
    <property type="match status" value="1"/>
</dbReference>
<organism evidence="4">
    <name type="scientific">hydrothermal vent metagenome</name>
    <dbReference type="NCBI Taxonomy" id="652676"/>
    <lineage>
        <taxon>unclassified sequences</taxon>
        <taxon>metagenomes</taxon>
        <taxon>ecological metagenomes</taxon>
    </lineage>
</organism>
<gene>
    <name evidence="4" type="ORF">MGWOODY_Hyp383</name>
</gene>
<proteinExistence type="inferred from homology"/>
<dbReference type="InterPro" id="IPR050574">
    <property type="entry name" value="HPF/YfiA_ribosome-assoc"/>
</dbReference>
<dbReference type="InterPro" id="IPR003489">
    <property type="entry name" value="RHF/RaiA"/>
</dbReference>
<dbReference type="NCBIfam" id="TIGR00741">
    <property type="entry name" value="yfiA"/>
    <property type="match status" value="1"/>
</dbReference>
<evidence type="ECO:0000256" key="2">
    <source>
        <dbReference type="SAM" id="Coils"/>
    </source>
</evidence>
<dbReference type="CDD" id="cd00552">
    <property type="entry name" value="RaiA"/>
    <property type="match status" value="1"/>
</dbReference>
<keyword evidence="2" id="KW-0175">Coiled coil</keyword>
<dbReference type="InterPro" id="IPR034694">
    <property type="entry name" value="HPF_long/plastid"/>
</dbReference>
<keyword evidence="1" id="KW-0810">Translation regulation</keyword>
<dbReference type="InterPro" id="IPR036567">
    <property type="entry name" value="RHF-like"/>
</dbReference>
<dbReference type="InterPro" id="IPR038416">
    <property type="entry name" value="Ribosom_S30AE_C_sf"/>
</dbReference>
<evidence type="ECO:0000256" key="1">
    <source>
        <dbReference type="ARBA" id="ARBA00022845"/>
    </source>
</evidence>
<dbReference type="SUPFAM" id="SSF69754">
    <property type="entry name" value="Ribosome binding protein Y (YfiA homologue)"/>
    <property type="match status" value="1"/>
</dbReference>
<name>A0A160TZ56_9ZZZZ</name>
<feature type="coiled-coil region" evidence="2">
    <location>
        <begin position="73"/>
        <end position="100"/>
    </location>
</feature>
<dbReference type="HAMAP" id="MF_00839">
    <property type="entry name" value="HPF"/>
    <property type="match status" value="1"/>
</dbReference>
<dbReference type="PANTHER" id="PTHR33231:SF1">
    <property type="entry name" value="30S RIBOSOMAL PROTEIN"/>
    <property type="match status" value="1"/>
</dbReference>
<evidence type="ECO:0000313" key="4">
    <source>
        <dbReference type="EMBL" id="CUS56388.1"/>
    </source>
</evidence>
<reference evidence="4" key="1">
    <citation type="submission" date="2015-10" db="EMBL/GenBank/DDBJ databases">
        <authorList>
            <person name="Gilbert D.G."/>
        </authorList>
    </citation>
    <scope>NUCLEOTIDE SEQUENCE</scope>
</reference>
<dbReference type="GO" id="GO:0045900">
    <property type="term" value="P:negative regulation of translational elongation"/>
    <property type="evidence" value="ECO:0007669"/>
    <property type="project" value="TreeGrafter"/>
</dbReference>
<dbReference type="GO" id="GO:0022627">
    <property type="term" value="C:cytosolic small ribosomal subunit"/>
    <property type="evidence" value="ECO:0007669"/>
    <property type="project" value="TreeGrafter"/>
</dbReference>
<evidence type="ECO:0000259" key="3">
    <source>
        <dbReference type="Pfam" id="PF16321"/>
    </source>
</evidence>
<sequence>MQIQITGKHMDLGEALRSRIEDGLEAAVSKYFNRTGDARVFVSQQGPFVEVDCNVHLPSGIILQSTGKAEDPYAALENSLDKMEKRVRRYKRRLKDHHAGTSAPMPNELAPEAVFQVNGHDAAEEEHYEEPDDTPLTVAETSHSIRTMSVSEAVMQLELQEVPALMFRNAGHDGLNMVYRRPDGHIGWVDPANVPRNSGTRKVTSWRLI</sequence>
<dbReference type="AlphaFoldDB" id="A0A160TZ56"/>
<dbReference type="Pfam" id="PF02482">
    <property type="entry name" value="Ribosomal_S30AE"/>
    <property type="match status" value="1"/>
</dbReference>
<protein>
    <submittedName>
        <fullName evidence="4">Ribosomal subunit interface protein</fullName>
    </submittedName>
</protein>
<dbReference type="EMBL" id="CZQD01000022">
    <property type="protein sequence ID" value="CUS56388.1"/>
    <property type="molecule type" value="Genomic_DNA"/>
</dbReference>
<dbReference type="GO" id="GO:0043024">
    <property type="term" value="F:ribosomal small subunit binding"/>
    <property type="evidence" value="ECO:0007669"/>
    <property type="project" value="TreeGrafter"/>
</dbReference>
<accession>A0A160TZ56</accession>
<dbReference type="InterPro" id="IPR032528">
    <property type="entry name" value="Ribosom_S30AE_C"/>
</dbReference>
<dbReference type="Pfam" id="PF16321">
    <property type="entry name" value="Ribosom_S30AE_C"/>
    <property type="match status" value="1"/>
</dbReference>
<dbReference type="Gene3D" id="3.30.160.100">
    <property type="entry name" value="Ribosome hibernation promotion factor-like"/>
    <property type="match status" value="1"/>
</dbReference>
<dbReference type="PANTHER" id="PTHR33231">
    <property type="entry name" value="30S RIBOSOMAL PROTEIN"/>
    <property type="match status" value="1"/>
</dbReference>